<dbReference type="EMBL" id="JADKPN010000004">
    <property type="protein sequence ID" value="MBF4763296.1"/>
    <property type="molecule type" value="Genomic_DNA"/>
</dbReference>
<comment type="catalytic activity">
    <reaction evidence="1">
        <text>a 1,2-diacyl-sn-glycero-3-phosphocholine + H2O = a 1,2-diacyl-sn-glycero-3-phosphate + choline + H(+)</text>
        <dbReference type="Rhea" id="RHEA:14445"/>
        <dbReference type="ChEBI" id="CHEBI:15354"/>
        <dbReference type="ChEBI" id="CHEBI:15377"/>
        <dbReference type="ChEBI" id="CHEBI:15378"/>
        <dbReference type="ChEBI" id="CHEBI:57643"/>
        <dbReference type="ChEBI" id="CHEBI:58608"/>
        <dbReference type="EC" id="3.1.4.4"/>
    </reaction>
</comment>
<keyword evidence="8" id="KW-1185">Reference proteome</keyword>
<dbReference type="InterPro" id="IPR025202">
    <property type="entry name" value="PLD-like_dom"/>
</dbReference>
<evidence type="ECO:0000256" key="4">
    <source>
        <dbReference type="ARBA" id="ARBA00023098"/>
    </source>
</evidence>
<dbReference type="GO" id="GO:0004630">
    <property type="term" value="F:phospholipase D activity"/>
    <property type="evidence" value="ECO:0007669"/>
    <property type="project" value="UniProtKB-EC"/>
</dbReference>
<proteinExistence type="predicted"/>
<dbReference type="CDD" id="cd09105">
    <property type="entry name" value="PLDc_vPLD1_2_like_2"/>
    <property type="match status" value="1"/>
</dbReference>
<evidence type="ECO:0000256" key="1">
    <source>
        <dbReference type="ARBA" id="ARBA00000798"/>
    </source>
</evidence>
<evidence type="ECO:0000259" key="6">
    <source>
        <dbReference type="PROSITE" id="PS50035"/>
    </source>
</evidence>
<dbReference type="PANTHER" id="PTHR18896:SF76">
    <property type="entry name" value="PHOSPHOLIPASE"/>
    <property type="match status" value="1"/>
</dbReference>
<dbReference type="SUPFAM" id="SSF56024">
    <property type="entry name" value="Phospholipase D/nuclease"/>
    <property type="match status" value="2"/>
</dbReference>
<feature type="domain" description="PLD phosphodiesterase" evidence="6">
    <location>
        <begin position="378"/>
        <end position="405"/>
    </location>
</feature>
<evidence type="ECO:0000256" key="5">
    <source>
        <dbReference type="SAM" id="MobiDB-lite"/>
    </source>
</evidence>
<evidence type="ECO:0000313" key="7">
    <source>
        <dbReference type="EMBL" id="MBF4763296.1"/>
    </source>
</evidence>
<dbReference type="PROSITE" id="PS50035">
    <property type="entry name" value="PLD"/>
    <property type="match status" value="2"/>
</dbReference>
<gene>
    <name evidence="7" type="ORF">ISU07_09160</name>
</gene>
<name>A0A930VEV3_9ACTN</name>
<feature type="domain" description="PLD phosphodiesterase" evidence="6">
    <location>
        <begin position="136"/>
        <end position="169"/>
    </location>
</feature>
<organism evidence="7 8">
    <name type="scientific">Nocardioides islandensis</name>
    <dbReference type="NCBI Taxonomy" id="433663"/>
    <lineage>
        <taxon>Bacteria</taxon>
        <taxon>Bacillati</taxon>
        <taxon>Actinomycetota</taxon>
        <taxon>Actinomycetes</taxon>
        <taxon>Propionibacteriales</taxon>
        <taxon>Nocardioidaceae</taxon>
        <taxon>Nocardioides</taxon>
    </lineage>
</organism>
<dbReference type="GO" id="GO:0009395">
    <property type="term" value="P:phospholipid catabolic process"/>
    <property type="evidence" value="ECO:0007669"/>
    <property type="project" value="TreeGrafter"/>
</dbReference>
<dbReference type="InterPro" id="IPR001736">
    <property type="entry name" value="PLipase_D/transphosphatidylase"/>
</dbReference>
<evidence type="ECO:0000313" key="8">
    <source>
        <dbReference type="Proteomes" id="UP000640489"/>
    </source>
</evidence>
<evidence type="ECO:0000256" key="3">
    <source>
        <dbReference type="ARBA" id="ARBA00022801"/>
    </source>
</evidence>
<keyword evidence="4" id="KW-0443">Lipid metabolism</keyword>
<dbReference type="AlphaFoldDB" id="A0A930VEV3"/>
<accession>A0A930VEV3</accession>
<comment type="caution">
    <text evidence="7">The sequence shown here is derived from an EMBL/GenBank/DDBJ whole genome shotgun (WGS) entry which is preliminary data.</text>
</comment>
<dbReference type="Gene3D" id="3.30.870.10">
    <property type="entry name" value="Endonuclease Chain A"/>
    <property type="match status" value="2"/>
</dbReference>
<reference evidence="7" key="1">
    <citation type="submission" date="2020-11" db="EMBL/GenBank/DDBJ databases">
        <title>Nocardioides sp. nov., isolated from Soil of Cynanchum wilfordii Hemsley rhizosphere.</title>
        <authorList>
            <person name="Lee J.-S."/>
            <person name="Suh M.K."/>
            <person name="Kim J.-S."/>
        </authorList>
    </citation>
    <scope>NUCLEOTIDE SEQUENCE</scope>
    <source>
        <strain evidence="7">KCTC 19275</strain>
    </source>
</reference>
<evidence type="ECO:0000256" key="2">
    <source>
        <dbReference type="ARBA" id="ARBA00022737"/>
    </source>
</evidence>
<keyword evidence="2" id="KW-0677">Repeat</keyword>
<sequence length="532" mass="60095">MGDVTDWLLTHEERDNDATRLDDLGAWWEGNLARPLIDGATYFRELHERLQATRPGDLVLFTDWQGDADELLVADDPDSAVVEVLARADERGVDVRGLIWRSHWDKVGFFARENRTLGEQLQQRGAEALLDMRVRNGGSHHQKFVVIRHRDDPGRDIAYVGGIDLAHSRRDDHRHLGDPQSQPLSQEYGDRPPWHDAMVAITGPAVHAVETVFRERWEDPAPLSRRPDYWLMDKIRRLDRTPDPLPDQQPPPPPVEGGTHVVQLLRTYPNLRQARDYPFAPGGERSVALGYAKAAKRSRRLIYVEDQYFWGNEIASTFLDSLVENPGLHIVCVLPLYPDLEGSSRTPQLLGRQRAIRDLMEAAPGRVAAYGLENDAGTPIYVHAKLCVMDDVWCTTGSDNFNRRSWTHDSELTAAIVDRADGSTSPYAQALRLRLAAEHLGRLDRVLAGEDLADVVADCLDPHDMVTAYAACADALETWHAGGRVGPRPPGQLRRLDVPDLARPTRIWARLPLRVVQDPDGRPWRLRKSRRF</sequence>
<dbReference type="Pfam" id="PF13091">
    <property type="entry name" value="PLDc_2"/>
    <property type="match status" value="1"/>
</dbReference>
<dbReference type="SMART" id="SM00155">
    <property type="entry name" value="PLDc"/>
    <property type="match status" value="2"/>
</dbReference>
<keyword evidence="3" id="KW-0378">Hydrolase</keyword>
<protein>
    <submittedName>
        <fullName evidence="7">Phospholipase</fullName>
    </submittedName>
</protein>
<dbReference type="Proteomes" id="UP000640489">
    <property type="component" value="Unassembled WGS sequence"/>
</dbReference>
<feature type="region of interest" description="Disordered" evidence="5">
    <location>
        <begin position="170"/>
        <end position="192"/>
    </location>
</feature>
<dbReference type="PANTHER" id="PTHR18896">
    <property type="entry name" value="PHOSPHOLIPASE D"/>
    <property type="match status" value="1"/>
</dbReference>
<dbReference type="InterPro" id="IPR015679">
    <property type="entry name" value="PLipase_D_fam"/>
</dbReference>